<evidence type="ECO:0000256" key="2">
    <source>
        <dbReference type="ARBA" id="ARBA00007015"/>
    </source>
</evidence>
<feature type="compositionally biased region" description="Basic residues" evidence="7">
    <location>
        <begin position="1"/>
        <end position="13"/>
    </location>
</feature>
<gene>
    <name evidence="9" type="ORF">ZOSMA_26G01160</name>
</gene>
<dbReference type="OrthoDB" id="1923497at2759"/>
<dbReference type="InterPro" id="IPR036259">
    <property type="entry name" value="MFS_trans_sf"/>
</dbReference>
<keyword evidence="6 8" id="KW-0472">Membrane</keyword>
<comment type="caution">
    <text evidence="9">The sequence shown here is derived from an EMBL/GenBank/DDBJ whole genome shotgun (WGS) entry which is preliminary data.</text>
</comment>
<evidence type="ECO:0000256" key="4">
    <source>
        <dbReference type="ARBA" id="ARBA00022692"/>
    </source>
</evidence>
<comment type="similarity">
    <text evidence="2">Belongs to the major facilitator superfamily. Folate-biopterin transporter (TC 2.A.71) family.</text>
</comment>
<dbReference type="Proteomes" id="UP000036987">
    <property type="component" value="Unassembled WGS sequence"/>
</dbReference>
<dbReference type="PANTHER" id="PTHR31585">
    <property type="entry name" value="FOLATE-BIOPTERIN TRANSPORTER 1, CHLOROPLASTIC"/>
    <property type="match status" value="1"/>
</dbReference>
<dbReference type="Pfam" id="PF03092">
    <property type="entry name" value="BT1"/>
    <property type="match status" value="1"/>
</dbReference>
<feature type="transmembrane region" description="Helical" evidence="8">
    <location>
        <begin position="388"/>
        <end position="411"/>
    </location>
</feature>
<comment type="subcellular location">
    <subcellularLocation>
        <location evidence="1">Membrane</location>
        <topology evidence="1">Multi-pass membrane protein</topology>
    </subcellularLocation>
</comment>
<dbReference type="SUPFAM" id="SSF103473">
    <property type="entry name" value="MFS general substrate transporter"/>
    <property type="match status" value="1"/>
</dbReference>
<feature type="transmembrane region" description="Helical" evidence="8">
    <location>
        <begin position="131"/>
        <end position="150"/>
    </location>
</feature>
<dbReference type="GO" id="GO:0016020">
    <property type="term" value="C:membrane"/>
    <property type="evidence" value="ECO:0007669"/>
    <property type="project" value="UniProtKB-SubCell"/>
</dbReference>
<evidence type="ECO:0000256" key="1">
    <source>
        <dbReference type="ARBA" id="ARBA00004141"/>
    </source>
</evidence>
<proteinExistence type="inferred from homology"/>
<evidence type="ECO:0000256" key="7">
    <source>
        <dbReference type="SAM" id="MobiDB-lite"/>
    </source>
</evidence>
<dbReference type="GO" id="GO:0008517">
    <property type="term" value="F:folic acid transmembrane transporter activity"/>
    <property type="evidence" value="ECO:0000318"/>
    <property type="project" value="GO_Central"/>
</dbReference>
<dbReference type="AlphaFoldDB" id="A0A0K9PEH1"/>
<evidence type="ECO:0000256" key="5">
    <source>
        <dbReference type="ARBA" id="ARBA00022989"/>
    </source>
</evidence>
<evidence type="ECO:0000256" key="6">
    <source>
        <dbReference type="ARBA" id="ARBA00023136"/>
    </source>
</evidence>
<feature type="transmembrane region" description="Helical" evidence="8">
    <location>
        <begin position="171"/>
        <end position="192"/>
    </location>
</feature>
<feature type="transmembrane region" description="Helical" evidence="8">
    <location>
        <begin position="198"/>
        <end position="218"/>
    </location>
</feature>
<keyword evidence="3" id="KW-0813">Transport</keyword>
<dbReference type="OMA" id="CITENPR"/>
<name>A0A0K9PEH1_ZOSMR</name>
<evidence type="ECO:0000256" key="8">
    <source>
        <dbReference type="SAM" id="Phobius"/>
    </source>
</evidence>
<accession>A0A0K9PEH1</accession>
<keyword evidence="5 8" id="KW-1133">Transmembrane helix</keyword>
<protein>
    <submittedName>
        <fullName evidence="9">Transporter, folate-biopterin transporter</fullName>
    </submittedName>
</protein>
<dbReference type="InterPro" id="IPR039309">
    <property type="entry name" value="BT1"/>
</dbReference>
<feature type="transmembrane region" description="Helical" evidence="8">
    <location>
        <begin position="350"/>
        <end position="367"/>
    </location>
</feature>
<feature type="transmembrane region" description="Helical" evidence="8">
    <location>
        <begin position="289"/>
        <end position="307"/>
    </location>
</feature>
<dbReference type="EMBL" id="LFYR01000915">
    <property type="protein sequence ID" value="KMZ67366.1"/>
    <property type="molecule type" value="Genomic_DNA"/>
</dbReference>
<organism evidence="9 10">
    <name type="scientific">Zostera marina</name>
    <name type="common">Eelgrass</name>
    <dbReference type="NCBI Taxonomy" id="29655"/>
    <lineage>
        <taxon>Eukaryota</taxon>
        <taxon>Viridiplantae</taxon>
        <taxon>Streptophyta</taxon>
        <taxon>Embryophyta</taxon>
        <taxon>Tracheophyta</taxon>
        <taxon>Spermatophyta</taxon>
        <taxon>Magnoliopsida</taxon>
        <taxon>Liliopsida</taxon>
        <taxon>Zosteraceae</taxon>
        <taxon>Zostera</taxon>
    </lineage>
</organism>
<sequence length="464" mass="50775">MDRGRRGRQRRARPAPTSPPNNTGAEDGPRASTNDWWILDIGSSVQGFRCFPNMAVNFFLKDGLRVSPSTAQILQNSTNLPMIGKPIYGVLSDAIGIRGEHRLPYIAIGVLLQVISWLSIIFLPPSCITKITLTMFLLLGNVGASIVDVAHDAIAAEVGRHTNSTGKIQAMVLSFSSVTGILGNLLGGVALSKTSTSSMFSIFAVILTVQFLVIISISENSLSLPARMNSLSSSVRIRQQFSQLWNAICIPEVASSIGWLAISFSLVPVLFGTMFYYQTSHLKLDSSVIAMSKVLGQIYLLIWSLTYEKWLKKIPPRKLFMYLQGSVVTLMLCDFAFVQGFFRCLGIPDPVYVILLSGLIEVMTLQFKNIPFNVLFSRLCPVGCEGSLVAFVMSITAMTTMISSYLGVALAKWAVVSGDEFSGISLAITVQIICAAVPISIGWWIPDKSDIKFAKLINDEDYEE</sequence>
<evidence type="ECO:0000313" key="9">
    <source>
        <dbReference type="EMBL" id="KMZ67366.1"/>
    </source>
</evidence>
<feature type="transmembrane region" description="Helical" evidence="8">
    <location>
        <begin position="319"/>
        <end position="338"/>
    </location>
</feature>
<evidence type="ECO:0000256" key="3">
    <source>
        <dbReference type="ARBA" id="ARBA00022448"/>
    </source>
</evidence>
<keyword evidence="4 8" id="KW-0812">Transmembrane</keyword>
<dbReference type="PANTHER" id="PTHR31585:SF2">
    <property type="entry name" value="FOLATE-BIOPTERIN TRANSPORTER 7-RELATED"/>
    <property type="match status" value="1"/>
</dbReference>
<dbReference type="Gene3D" id="1.20.1250.20">
    <property type="entry name" value="MFS general substrate transporter like domains"/>
    <property type="match status" value="1"/>
</dbReference>
<dbReference type="GO" id="GO:0098838">
    <property type="term" value="P:folate transmembrane transport"/>
    <property type="evidence" value="ECO:0000318"/>
    <property type="project" value="GO_Central"/>
</dbReference>
<feature type="transmembrane region" description="Helical" evidence="8">
    <location>
        <begin position="257"/>
        <end position="277"/>
    </location>
</feature>
<evidence type="ECO:0000313" key="10">
    <source>
        <dbReference type="Proteomes" id="UP000036987"/>
    </source>
</evidence>
<feature type="transmembrane region" description="Helical" evidence="8">
    <location>
        <begin position="105"/>
        <end position="125"/>
    </location>
</feature>
<feature type="transmembrane region" description="Helical" evidence="8">
    <location>
        <begin position="423"/>
        <end position="445"/>
    </location>
</feature>
<keyword evidence="10" id="KW-1185">Reference proteome</keyword>
<reference evidence="10" key="1">
    <citation type="journal article" date="2016" name="Nature">
        <title>The genome of the seagrass Zostera marina reveals angiosperm adaptation to the sea.</title>
        <authorList>
            <person name="Olsen J.L."/>
            <person name="Rouze P."/>
            <person name="Verhelst B."/>
            <person name="Lin Y.-C."/>
            <person name="Bayer T."/>
            <person name="Collen J."/>
            <person name="Dattolo E."/>
            <person name="De Paoli E."/>
            <person name="Dittami S."/>
            <person name="Maumus F."/>
            <person name="Michel G."/>
            <person name="Kersting A."/>
            <person name="Lauritano C."/>
            <person name="Lohaus R."/>
            <person name="Toepel M."/>
            <person name="Tonon T."/>
            <person name="Vanneste K."/>
            <person name="Amirebrahimi M."/>
            <person name="Brakel J."/>
            <person name="Bostroem C."/>
            <person name="Chovatia M."/>
            <person name="Grimwood J."/>
            <person name="Jenkins J.W."/>
            <person name="Jueterbock A."/>
            <person name="Mraz A."/>
            <person name="Stam W.T."/>
            <person name="Tice H."/>
            <person name="Bornberg-Bauer E."/>
            <person name="Green P.J."/>
            <person name="Pearson G.A."/>
            <person name="Procaccini G."/>
            <person name="Duarte C.M."/>
            <person name="Schmutz J."/>
            <person name="Reusch T.B.H."/>
            <person name="Van de Peer Y."/>
        </authorList>
    </citation>
    <scope>NUCLEOTIDE SEQUENCE [LARGE SCALE GENOMIC DNA]</scope>
    <source>
        <strain evidence="10">cv. Finnish</strain>
    </source>
</reference>
<feature type="region of interest" description="Disordered" evidence="7">
    <location>
        <begin position="1"/>
        <end position="30"/>
    </location>
</feature>